<evidence type="ECO:0000313" key="3">
    <source>
        <dbReference type="EMBL" id="OAB74718.1"/>
    </source>
</evidence>
<dbReference type="EMBL" id="LSFN01000014">
    <property type="protein sequence ID" value="OAB74718.1"/>
    <property type="molecule type" value="Genomic_DNA"/>
</dbReference>
<comment type="caution">
    <text evidence="3">The sequence shown here is derived from an EMBL/GenBank/DDBJ whole genome shotgun (WGS) entry which is preliminary data.</text>
</comment>
<evidence type="ECO:0008006" key="5">
    <source>
        <dbReference type="Google" id="ProtNLM"/>
    </source>
</evidence>
<evidence type="ECO:0000256" key="1">
    <source>
        <dbReference type="SAM" id="MobiDB-lite"/>
    </source>
</evidence>
<keyword evidence="2" id="KW-0472">Membrane</keyword>
<keyword evidence="4" id="KW-1185">Reference proteome</keyword>
<name>A0A167DS48_9BACL</name>
<dbReference type="STRING" id="1763538.LPB68_02140"/>
<sequence length="176" mass="20171">MSRSWERKVQKNRAQLNRQRKKQGHSGFTKNGIVVSGDTYKGRKFVFPIVLILLAILYGLLGWASSTLPDQENQSSPMMTWFVVAAYIVLGVIIYLRRPYLLVNKDNLQTTKLNRVRTISASEIARIKVKSGSVVIEPKAKGSNWVFTRLINRYDIKAMGERLEQFAKANNIHFEK</sequence>
<dbReference type="AlphaFoldDB" id="A0A167DS48"/>
<keyword evidence="2" id="KW-0812">Transmembrane</keyword>
<proteinExistence type="predicted"/>
<reference evidence="3 4" key="1">
    <citation type="submission" date="2016-02" db="EMBL/GenBank/DDBJ databases">
        <title>Paenibacillus sp. LPB0068, isolated from Crassostrea gigas.</title>
        <authorList>
            <person name="Shin S.-K."/>
            <person name="Yi H."/>
        </authorList>
    </citation>
    <scope>NUCLEOTIDE SEQUENCE [LARGE SCALE GENOMIC DNA]</scope>
    <source>
        <strain evidence="3 4">LPB0068</strain>
    </source>
</reference>
<dbReference type="Proteomes" id="UP000077134">
    <property type="component" value="Unassembled WGS sequence"/>
</dbReference>
<dbReference type="OrthoDB" id="2598858at2"/>
<feature type="transmembrane region" description="Helical" evidence="2">
    <location>
        <begin position="78"/>
        <end position="96"/>
    </location>
</feature>
<organism evidence="3 4">
    <name type="scientific">Paenibacillus crassostreae</name>
    <dbReference type="NCBI Taxonomy" id="1763538"/>
    <lineage>
        <taxon>Bacteria</taxon>
        <taxon>Bacillati</taxon>
        <taxon>Bacillota</taxon>
        <taxon>Bacilli</taxon>
        <taxon>Bacillales</taxon>
        <taxon>Paenibacillaceae</taxon>
        <taxon>Paenibacillus</taxon>
    </lineage>
</organism>
<evidence type="ECO:0000313" key="4">
    <source>
        <dbReference type="Proteomes" id="UP000077134"/>
    </source>
</evidence>
<feature type="transmembrane region" description="Helical" evidence="2">
    <location>
        <begin position="45"/>
        <end position="66"/>
    </location>
</feature>
<feature type="region of interest" description="Disordered" evidence="1">
    <location>
        <begin position="1"/>
        <end position="26"/>
    </location>
</feature>
<protein>
    <recommendedName>
        <fullName evidence="5">Methyltransferase</fullName>
    </recommendedName>
</protein>
<keyword evidence="2" id="KW-1133">Transmembrane helix</keyword>
<dbReference type="RefSeq" id="WP_068658296.1">
    <property type="nucleotide sequence ID" value="NZ_CP017770.1"/>
</dbReference>
<gene>
    <name evidence="3" type="ORF">PNBC_11815</name>
</gene>
<accession>A0A167DS48</accession>
<dbReference type="KEGG" id="pcx:LPB68_02140"/>
<evidence type="ECO:0000256" key="2">
    <source>
        <dbReference type="SAM" id="Phobius"/>
    </source>
</evidence>